<feature type="domain" description="CheR-type methyltransferase" evidence="12">
    <location>
        <begin position="211"/>
        <end position="473"/>
    </location>
</feature>
<feature type="domain" description="Response regulatory" evidence="10">
    <location>
        <begin position="1089"/>
        <end position="1342"/>
    </location>
</feature>
<dbReference type="PROSITE" id="PS50123">
    <property type="entry name" value="CHER"/>
    <property type="match status" value="1"/>
</dbReference>
<dbReference type="Pfam" id="PF00072">
    <property type="entry name" value="Response_reg"/>
    <property type="match status" value="2"/>
</dbReference>
<dbReference type="InterPro" id="IPR000780">
    <property type="entry name" value="CheR_MeTrfase"/>
</dbReference>
<dbReference type="InterPro" id="IPR000792">
    <property type="entry name" value="Tscrpt_reg_LuxR_C"/>
</dbReference>
<feature type="active site" evidence="5">
    <location>
        <position position="135"/>
    </location>
</feature>
<sequence length="1424" mass="157094">MPEANTDFKVVGIGASSGGLSATRALLRELPARTGCAFLLVQHLHPAQESMIAELVADVTTLKVVQAVNGADLKPEHVYVIPPGVYMSVEAQKIRLSRDPERRGVPLPFDFLMRSVAKEYGFRAISVILSGTGSDGSITAGIIKAAGGLVLVQDPEEAEFEGMPRSAIAAAAGAVVLPIVGIAEAIIGYLPSAANSPSGMLDRKKAELLPRIIELLRRSTPNDFSSYKHGTLQRRIEKRLTILGISADQPEQYLNVLNNSEEERRYLANDLLINVTEFFRDITVFDFLRSRIIPDLMRGRLSDDTVRIWVAGCSTGEEAYSIAMLFLHHIKSLGLSVKFQVFGSDADPDAIAIARQGAYPVSAVQTVPPQLLKDYFIRTDSGYSVVAELRASVIFAVHNVLSDPPFSSMDLVSCRNLLIYLEPDAQDEVLALFNFTLRENGVLLIGKSETVGGMEDRFKLISKTERVYRRLGGHIADDLHFKMTSINNSLVTALLGKVGKAEKQDRLGDIVSQALLDRHIPAAILINRQCEYLYSIGPTEKFLQFAPGPASHSLYAITPKSLHNKIRSAVHRAARDDKRFVVRGAKIEVDGVELQFSIDVDPLSDHNKELFLICFIEELPRRGSASPQASGSTDTARMVELELEETRTELHDAIRGLEIAGREHKIITAEALSLNEEYQSTNEELITSKEELQSLNEELTSLNSQLHETLERQQSIFNDLENVLFSTDVPMLFLDVALKIRFFTPAMRSLFNILPSDVGRPFSDLSPLADDISLWTDAITVLETGGSVDKETAARDGRWYIRRIKPYRMKQGGIEGVVITFIDMSVQKQIAESRESAKRAAELATEAKSKFLTAASHDLRQPLQTLKLLHGLLEKSAEDPQSRIFVKRMEETLASMSGILNTVLDINQIEAGIVHPHLEIFPLNDILARLEREFSYQARAKGLELRVVPCQLLVYTDPRLLEQIIRNLLSNALKYTLKGRVLVGCRRRGEKLKLQVWDTGIGIPENQIDNVFDEYHRVDVSHEGREYGLGLGLSIVKRLSDLTGLDVSVRSTSGRGSVFSVEINTSLVGSPRVSLPQTTRETPSAPSASILVIEDEDGMRDLLEMGLEQAGYVVAAAANGSQAISLVQNAEFVPDIILADLNLHPGMDGITAITNIRGLLGHAAPALILTGDISSNTLRKCAQHKVKHLNKPAKLNDIVSAVDGLQTYVRDLKTLGDPVSVESGVCTLVEIIDDDSGVRDSIQVFFGDGVWSVIAYISAEEYLAGYDPDRASCLLIDAHLPGMSGLELLSTLREKHHRFPMIIVTGHSDVHMAVEAMKRGAVDFVEKPFSSQEIQLSVRKALLSSRSINERSERRDAARKTLSVLTTRQRQILDRILRGQPNKIIAAEMKISQRTVENHRASIMRRTGSTSLPVLLRIVVAAEE</sequence>
<dbReference type="EC" id="2.7.13.3" evidence="2"/>
<feature type="active site" evidence="5">
    <location>
        <position position="16"/>
    </location>
</feature>
<keyword evidence="7" id="KW-0175">Coiled coil</keyword>
<dbReference type="SUPFAM" id="SSF52172">
    <property type="entry name" value="CheY-like"/>
    <property type="match status" value="2"/>
</dbReference>
<dbReference type="Gene3D" id="3.40.50.150">
    <property type="entry name" value="Vaccinia Virus protein VP39"/>
    <property type="match status" value="1"/>
</dbReference>
<dbReference type="Pfam" id="PF01339">
    <property type="entry name" value="CheB_methylest"/>
    <property type="match status" value="1"/>
</dbReference>
<dbReference type="GO" id="GO:0006935">
    <property type="term" value="P:chemotaxis"/>
    <property type="evidence" value="ECO:0007669"/>
    <property type="project" value="UniProtKB-UniRule"/>
</dbReference>
<feature type="modified residue" description="4-aspartylphosphate" evidence="6">
    <location>
        <position position="1140"/>
    </location>
</feature>
<dbReference type="Gene3D" id="3.30.450.20">
    <property type="entry name" value="PAS domain"/>
    <property type="match status" value="1"/>
</dbReference>
<evidence type="ECO:0000256" key="7">
    <source>
        <dbReference type="SAM" id="Coils"/>
    </source>
</evidence>
<dbReference type="PROSITE" id="PS50043">
    <property type="entry name" value="HTH_LUXR_2"/>
    <property type="match status" value="1"/>
</dbReference>
<dbReference type="SUPFAM" id="SSF53335">
    <property type="entry name" value="S-adenosyl-L-methionine-dependent methyltransferases"/>
    <property type="match status" value="1"/>
</dbReference>
<reference evidence="13 14" key="1">
    <citation type="submission" date="2019-06" db="EMBL/GenBank/DDBJ databases">
        <title>The draft genome of Rhizobium smilacinae PTYR-5.</title>
        <authorList>
            <person name="Liu L."/>
            <person name="Li L."/>
            <person name="Zhang X."/>
        </authorList>
    </citation>
    <scope>NUCLEOTIDE SEQUENCE [LARGE SCALE GENOMIC DNA]</scope>
    <source>
        <strain evidence="13 14">PTYR-5</strain>
    </source>
</reference>
<gene>
    <name evidence="13" type="ORF">FHP24_12445</name>
</gene>
<dbReference type="InterPro" id="IPR036388">
    <property type="entry name" value="WH-like_DNA-bd_sf"/>
</dbReference>
<dbReference type="PROSITE" id="PS50110">
    <property type="entry name" value="RESPONSE_REGULATORY"/>
    <property type="match status" value="1"/>
</dbReference>
<dbReference type="GO" id="GO:0008757">
    <property type="term" value="F:S-adenosylmethionine-dependent methyltransferase activity"/>
    <property type="evidence" value="ECO:0007669"/>
    <property type="project" value="InterPro"/>
</dbReference>
<dbReference type="GO" id="GO:0003677">
    <property type="term" value="F:DNA binding"/>
    <property type="evidence" value="ECO:0007669"/>
    <property type="project" value="UniProtKB-KW"/>
</dbReference>
<accession>A0A5C4XJA7</accession>
<dbReference type="InterPro" id="IPR029063">
    <property type="entry name" value="SAM-dependent_MTases_sf"/>
</dbReference>
<evidence type="ECO:0000313" key="13">
    <source>
        <dbReference type="EMBL" id="TNM63605.1"/>
    </source>
</evidence>
<dbReference type="GO" id="GO:0008984">
    <property type="term" value="F:protein-glutamate methylesterase activity"/>
    <property type="evidence" value="ECO:0007669"/>
    <property type="project" value="InterPro"/>
</dbReference>
<dbReference type="Pfam" id="PF03705">
    <property type="entry name" value="CheR_N"/>
    <property type="match status" value="1"/>
</dbReference>
<organism evidence="13 14">
    <name type="scientific">Aliirhizobium smilacinae</name>
    <dbReference type="NCBI Taxonomy" id="1395944"/>
    <lineage>
        <taxon>Bacteria</taxon>
        <taxon>Pseudomonadati</taxon>
        <taxon>Pseudomonadota</taxon>
        <taxon>Alphaproteobacteria</taxon>
        <taxon>Hyphomicrobiales</taxon>
        <taxon>Rhizobiaceae</taxon>
        <taxon>Aliirhizobium</taxon>
    </lineage>
</organism>
<dbReference type="FunFam" id="3.30.565.10:FF:000049">
    <property type="entry name" value="Two-component sensor histidine kinase"/>
    <property type="match status" value="1"/>
</dbReference>
<dbReference type="PRINTS" id="PR00996">
    <property type="entry name" value="CHERMTFRASE"/>
</dbReference>
<dbReference type="InterPro" id="IPR050903">
    <property type="entry name" value="Bact_Chemotaxis_MeTrfase"/>
</dbReference>
<dbReference type="SMART" id="SM00387">
    <property type="entry name" value="HATPase_c"/>
    <property type="match status" value="1"/>
</dbReference>
<dbReference type="InterPro" id="IPR035965">
    <property type="entry name" value="PAS-like_dom_sf"/>
</dbReference>
<dbReference type="SUPFAM" id="SSF46894">
    <property type="entry name" value="C-terminal effector domain of the bipartite response regulators"/>
    <property type="match status" value="1"/>
</dbReference>
<dbReference type="Pfam" id="PF02518">
    <property type="entry name" value="HATPase_c"/>
    <property type="match status" value="1"/>
</dbReference>
<dbReference type="SMART" id="SM00448">
    <property type="entry name" value="REC"/>
    <property type="match status" value="2"/>
</dbReference>
<dbReference type="InterPro" id="IPR003661">
    <property type="entry name" value="HisK_dim/P_dom"/>
</dbReference>
<feature type="active site" evidence="5">
    <location>
        <position position="43"/>
    </location>
</feature>
<evidence type="ECO:0000256" key="3">
    <source>
        <dbReference type="ARBA" id="ARBA00022500"/>
    </source>
</evidence>
<keyword evidence="3 5" id="KW-0145">Chemotaxis</keyword>
<dbReference type="PROSITE" id="PS00622">
    <property type="entry name" value="HTH_LUXR_1"/>
    <property type="match status" value="1"/>
</dbReference>
<proteinExistence type="predicted"/>
<dbReference type="InterPro" id="IPR036097">
    <property type="entry name" value="HisK_dim/P_sf"/>
</dbReference>
<keyword evidence="5" id="KW-0378">Hydrolase</keyword>
<dbReference type="GO" id="GO:0000155">
    <property type="term" value="F:phosphorelay sensor kinase activity"/>
    <property type="evidence" value="ECO:0007669"/>
    <property type="project" value="InterPro"/>
</dbReference>
<dbReference type="InterPro" id="IPR035909">
    <property type="entry name" value="CheB_C"/>
</dbReference>
<evidence type="ECO:0000256" key="4">
    <source>
        <dbReference type="ARBA" id="ARBA00023125"/>
    </source>
</evidence>
<dbReference type="Pfam" id="PF00196">
    <property type="entry name" value="GerE"/>
    <property type="match status" value="1"/>
</dbReference>
<feature type="domain" description="HTH luxR-type" evidence="8">
    <location>
        <begin position="1358"/>
        <end position="1423"/>
    </location>
</feature>
<dbReference type="SMART" id="SM00421">
    <property type="entry name" value="HTH_LUXR"/>
    <property type="match status" value="1"/>
</dbReference>
<dbReference type="PRINTS" id="PR00038">
    <property type="entry name" value="HTHLUXR"/>
</dbReference>
<dbReference type="CDD" id="cd00082">
    <property type="entry name" value="HisKA"/>
    <property type="match status" value="1"/>
</dbReference>
<dbReference type="Pfam" id="PF01739">
    <property type="entry name" value="CheR"/>
    <property type="match status" value="1"/>
</dbReference>
<evidence type="ECO:0000256" key="1">
    <source>
        <dbReference type="ARBA" id="ARBA00000085"/>
    </source>
</evidence>
<dbReference type="Gene3D" id="1.10.10.10">
    <property type="entry name" value="Winged helix-like DNA-binding domain superfamily/Winged helix DNA-binding domain"/>
    <property type="match status" value="1"/>
</dbReference>
<dbReference type="SUPFAM" id="SSF52738">
    <property type="entry name" value="Methylesterase CheB, C-terminal domain"/>
    <property type="match status" value="1"/>
</dbReference>
<dbReference type="SUPFAM" id="SSF55874">
    <property type="entry name" value="ATPase domain of HSP90 chaperone/DNA topoisomerase II/histidine kinase"/>
    <property type="match status" value="1"/>
</dbReference>
<dbReference type="InterPro" id="IPR016032">
    <property type="entry name" value="Sig_transdc_resp-reg_C-effctor"/>
</dbReference>
<dbReference type="GO" id="GO:0006355">
    <property type="term" value="P:regulation of DNA-templated transcription"/>
    <property type="evidence" value="ECO:0007669"/>
    <property type="project" value="InterPro"/>
</dbReference>
<dbReference type="EMBL" id="VDMN01000002">
    <property type="protein sequence ID" value="TNM63605.1"/>
    <property type="molecule type" value="Genomic_DNA"/>
</dbReference>
<feature type="domain" description="CheB-type methylesterase" evidence="11">
    <location>
        <begin position="4"/>
        <end position="193"/>
    </location>
</feature>
<feature type="domain" description="Histidine kinase" evidence="9">
    <location>
        <begin position="854"/>
        <end position="1067"/>
    </location>
</feature>
<evidence type="ECO:0000259" key="11">
    <source>
        <dbReference type="PROSITE" id="PS50122"/>
    </source>
</evidence>
<dbReference type="InterPro" id="IPR011006">
    <property type="entry name" value="CheY-like_superfamily"/>
</dbReference>
<evidence type="ECO:0000259" key="12">
    <source>
        <dbReference type="PROSITE" id="PS50123"/>
    </source>
</evidence>
<evidence type="ECO:0000259" key="9">
    <source>
        <dbReference type="PROSITE" id="PS50109"/>
    </source>
</evidence>
<dbReference type="Pfam" id="PF13596">
    <property type="entry name" value="PAS_10"/>
    <property type="match status" value="1"/>
</dbReference>
<evidence type="ECO:0000256" key="5">
    <source>
        <dbReference type="PROSITE-ProRule" id="PRU00050"/>
    </source>
</evidence>
<protein>
    <recommendedName>
        <fullName evidence="2">histidine kinase</fullName>
        <ecNumber evidence="2">2.7.13.3</ecNumber>
    </recommendedName>
</protein>
<dbReference type="Gene3D" id="1.10.287.130">
    <property type="match status" value="1"/>
</dbReference>
<dbReference type="Proteomes" id="UP000311605">
    <property type="component" value="Unassembled WGS sequence"/>
</dbReference>
<dbReference type="CDD" id="cd06170">
    <property type="entry name" value="LuxR_C_like"/>
    <property type="match status" value="1"/>
</dbReference>
<keyword evidence="6" id="KW-0597">Phosphoprotein</keyword>
<dbReference type="SMART" id="SM00388">
    <property type="entry name" value="HisKA"/>
    <property type="match status" value="1"/>
</dbReference>
<dbReference type="InterPro" id="IPR003594">
    <property type="entry name" value="HATPase_dom"/>
</dbReference>
<dbReference type="GO" id="GO:0000156">
    <property type="term" value="F:phosphorelay response regulator activity"/>
    <property type="evidence" value="ECO:0007669"/>
    <property type="project" value="InterPro"/>
</dbReference>
<name>A0A5C4XJA7_9HYPH</name>
<dbReference type="SUPFAM" id="SSF47757">
    <property type="entry name" value="Chemotaxis receptor methyltransferase CheR, N-terminal domain"/>
    <property type="match status" value="1"/>
</dbReference>
<dbReference type="SUPFAM" id="SSF47384">
    <property type="entry name" value="Homodimeric domain of signal transducing histidine kinase"/>
    <property type="match status" value="1"/>
</dbReference>
<evidence type="ECO:0000259" key="10">
    <source>
        <dbReference type="PROSITE" id="PS50110"/>
    </source>
</evidence>
<dbReference type="CDD" id="cd17546">
    <property type="entry name" value="REC_hyHK_CKI1_RcsC-like"/>
    <property type="match status" value="1"/>
</dbReference>
<dbReference type="Gene3D" id="3.40.50.180">
    <property type="entry name" value="Methylesterase CheB, C-terminal domain"/>
    <property type="match status" value="1"/>
</dbReference>
<dbReference type="OrthoDB" id="9816309at2"/>
<evidence type="ECO:0000313" key="14">
    <source>
        <dbReference type="Proteomes" id="UP000311605"/>
    </source>
</evidence>
<dbReference type="InterPro" id="IPR005467">
    <property type="entry name" value="His_kinase_dom"/>
</dbReference>
<dbReference type="PANTHER" id="PTHR24422">
    <property type="entry name" value="CHEMOTAXIS PROTEIN METHYLTRANSFERASE"/>
    <property type="match status" value="1"/>
</dbReference>
<feature type="coiled-coil region" evidence="7">
    <location>
        <begin position="671"/>
        <end position="712"/>
    </location>
</feature>
<dbReference type="InterPro" id="IPR022641">
    <property type="entry name" value="CheR_N"/>
</dbReference>
<dbReference type="InterPro" id="IPR022642">
    <property type="entry name" value="CheR_C"/>
</dbReference>
<keyword evidence="4" id="KW-0238">DNA-binding</keyword>
<evidence type="ECO:0000256" key="6">
    <source>
        <dbReference type="PROSITE-ProRule" id="PRU00169"/>
    </source>
</evidence>
<dbReference type="Gene3D" id="3.30.565.10">
    <property type="entry name" value="Histidine kinase-like ATPase, C-terminal domain"/>
    <property type="match status" value="1"/>
</dbReference>
<comment type="catalytic activity">
    <reaction evidence="1">
        <text>ATP + protein L-histidine = ADP + protein N-phospho-L-histidine.</text>
        <dbReference type="EC" id="2.7.13.3"/>
    </reaction>
</comment>
<dbReference type="InterPro" id="IPR000673">
    <property type="entry name" value="Sig_transdc_resp-reg_Me-estase"/>
</dbReference>
<dbReference type="CDD" id="cd16434">
    <property type="entry name" value="CheB-CheR_fusion"/>
    <property type="match status" value="1"/>
</dbReference>
<dbReference type="Pfam" id="PF00512">
    <property type="entry name" value="HisKA"/>
    <property type="match status" value="1"/>
</dbReference>
<dbReference type="RefSeq" id="WP_139676513.1">
    <property type="nucleotide sequence ID" value="NZ_VDMN01000002.1"/>
</dbReference>
<dbReference type="InterPro" id="IPR036890">
    <property type="entry name" value="HATPase_C_sf"/>
</dbReference>
<dbReference type="SUPFAM" id="SSF55785">
    <property type="entry name" value="PYP-like sensor domain (PAS domain)"/>
    <property type="match status" value="1"/>
</dbReference>
<dbReference type="PROSITE" id="PS50109">
    <property type="entry name" value="HIS_KIN"/>
    <property type="match status" value="1"/>
</dbReference>
<dbReference type="InterPro" id="IPR001789">
    <property type="entry name" value="Sig_transdc_resp-reg_receiver"/>
</dbReference>
<evidence type="ECO:0000256" key="2">
    <source>
        <dbReference type="ARBA" id="ARBA00012438"/>
    </source>
</evidence>
<dbReference type="Gene3D" id="3.40.50.2300">
    <property type="match status" value="2"/>
</dbReference>
<evidence type="ECO:0000259" key="8">
    <source>
        <dbReference type="PROSITE" id="PS50043"/>
    </source>
</evidence>
<keyword evidence="14" id="KW-1185">Reference proteome</keyword>
<dbReference type="GO" id="GO:0005737">
    <property type="term" value="C:cytoplasm"/>
    <property type="evidence" value="ECO:0007669"/>
    <property type="project" value="InterPro"/>
</dbReference>
<dbReference type="SMART" id="SM00138">
    <property type="entry name" value="MeTrc"/>
    <property type="match status" value="1"/>
</dbReference>
<comment type="caution">
    <text evidence="13">The sequence shown here is derived from an EMBL/GenBank/DDBJ whole genome shotgun (WGS) entry which is preliminary data.</text>
</comment>
<dbReference type="PROSITE" id="PS50122">
    <property type="entry name" value="CHEB"/>
    <property type="match status" value="1"/>
</dbReference>